<keyword evidence="2" id="KW-1185">Reference proteome</keyword>
<evidence type="ECO:0000313" key="1">
    <source>
        <dbReference type="EMBL" id="MBM7840819.1"/>
    </source>
</evidence>
<comment type="caution">
    <text evidence="1">The sequence shown here is derived from an EMBL/GenBank/DDBJ whole genome shotgun (WGS) entry which is preliminary data.</text>
</comment>
<reference evidence="1" key="1">
    <citation type="submission" date="2021-01" db="EMBL/GenBank/DDBJ databases">
        <title>Genomic Encyclopedia of Type Strains, Phase IV (KMG-IV): sequencing the most valuable type-strain genomes for metagenomic binning, comparative biology and taxonomic classification.</title>
        <authorList>
            <person name="Goeker M."/>
        </authorList>
    </citation>
    <scope>NUCLEOTIDE SEQUENCE</scope>
    <source>
        <strain evidence="1">DSM 21943</strain>
    </source>
</reference>
<protein>
    <submittedName>
        <fullName evidence="1">Uncharacterized protein</fullName>
    </submittedName>
</protein>
<dbReference type="EMBL" id="JAFBCV010000017">
    <property type="protein sequence ID" value="MBM7840819.1"/>
    <property type="molecule type" value="Genomic_DNA"/>
</dbReference>
<accession>A0ABS2T2A8</accession>
<sequence>MPYYLNNLLKEEGVFNHHCILHNNMLIKYELLPIHHRSKSCDKEIIL</sequence>
<proteinExistence type="predicted"/>
<dbReference type="Proteomes" id="UP001179280">
    <property type="component" value="Unassembled WGS sequence"/>
</dbReference>
<evidence type="ECO:0000313" key="2">
    <source>
        <dbReference type="Proteomes" id="UP001179280"/>
    </source>
</evidence>
<organism evidence="1 2">
    <name type="scientific">Shouchella xiaoxiensis</name>
    <dbReference type="NCBI Taxonomy" id="766895"/>
    <lineage>
        <taxon>Bacteria</taxon>
        <taxon>Bacillati</taxon>
        <taxon>Bacillota</taxon>
        <taxon>Bacilli</taxon>
        <taxon>Bacillales</taxon>
        <taxon>Bacillaceae</taxon>
        <taxon>Shouchella</taxon>
    </lineage>
</organism>
<gene>
    <name evidence="1" type="ORF">JOC54_004112</name>
</gene>
<name>A0ABS2T2A8_9BACI</name>